<keyword evidence="2" id="KW-0067">ATP-binding</keyword>
<dbReference type="PROSITE" id="PS50297">
    <property type="entry name" value="ANK_REP_REGION"/>
    <property type="match status" value="1"/>
</dbReference>
<organism evidence="6 7">
    <name type="scientific">Xylaria multiplex</name>
    <dbReference type="NCBI Taxonomy" id="323545"/>
    <lineage>
        <taxon>Eukaryota</taxon>
        <taxon>Fungi</taxon>
        <taxon>Dikarya</taxon>
        <taxon>Ascomycota</taxon>
        <taxon>Pezizomycotina</taxon>
        <taxon>Sordariomycetes</taxon>
        <taxon>Xylariomycetidae</taxon>
        <taxon>Xylariales</taxon>
        <taxon>Xylariaceae</taxon>
        <taxon>Xylaria</taxon>
    </lineage>
</organism>
<evidence type="ECO:0000256" key="4">
    <source>
        <dbReference type="SAM" id="MobiDB-lite"/>
    </source>
</evidence>
<dbReference type="SMART" id="SM00382">
    <property type="entry name" value="AAA"/>
    <property type="match status" value="1"/>
</dbReference>
<evidence type="ECO:0000313" key="7">
    <source>
        <dbReference type="Proteomes" id="UP000481858"/>
    </source>
</evidence>
<keyword evidence="7" id="KW-1185">Reference proteome</keyword>
<dbReference type="GO" id="GO:0005524">
    <property type="term" value="F:ATP binding"/>
    <property type="evidence" value="ECO:0007669"/>
    <property type="project" value="UniProtKB-KW"/>
</dbReference>
<feature type="repeat" description="ANK" evidence="3">
    <location>
        <begin position="215"/>
        <end position="247"/>
    </location>
</feature>
<dbReference type="PANTHER" id="PTHR11638:SF18">
    <property type="entry name" value="HEAT SHOCK PROTEIN 104"/>
    <property type="match status" value="1"/>
</dbReference>
<dbReference type="InterPro" id="IPR003959">
    <property type="entry name" value="ATPase_AAA_core"/>
</dbReference>
<dbReference type="GO" id="GO:0005737">
    <property type="term" value="C:cytoplasm"/>
    <property type="evidence" value="ECO:0007669"/>
    <property type="project" value="TreeGrafter"/>
</dbReference>
<dbReference type="SUPFAM" id="SSF52540">
    <property type="entry name" value="P-loop containing nucleoside triphosphate hydrolases"/>
    <property type="match status" value="1"/>
</dbReference>
<protein>
    <recommendedName>
        <fullName evidence="5">AAA+ ATPase domain-containing protein</fullName>
    </recommendedName>
</protein>
<evidence type="ECO:0000256" key="1">
    <source>
        <dbReference type="ARBA" id="ARBA00022741"/>
    </source>
</evidence>
<dbReference type="AlphaFoldDB" id="A0A7C8IV45"/>
<proteinExistence type="predicted"/>
<keyword evidence="3" id="KW-0040">ANK repeat</keyword>
<feature type="compositionally biased region" description="Polar residues" evidence="4">
    <location>
        <begin position="73"/>
        <end position="143"/>
    </location>
</feature>
<dbReference type="GO" id="GO:0016887">
    <property type="term" value="F:ATP hydrolysis activity"/>
    <property type="evidence" value="ECO:0007669"/>
    <property type="project" value="InterPro"/>
</dbReference>
<dbReference type="InterPro" id="IPR027417">
    <property type="entry name" value="P-loop_NTPase"/>
</dbReference>
<dbReference type="InterPro" id="IPR001270">
    <property type="entry name" value="ClpA/B"/>
</dbReference>
<dbReference type="SMART" id="SM00248">
    <property type="entry name" value="ANK"/>
    <property type="match status" value="1"/>
</dbReference>
<dbReference type="PROSITE" id="PS50088">
    <property type="entry name" value="ANK_REPEAT"/>
    <property type="match status" value="1"/>
</dbReference>
<dbReference type="InParanoid" id="A0A7C8IV45"/>
<keyword evidence="1" id="KW-0547">Nucleotide-binding</keyword>
<comment type="caution">
    <text evidence="6">The sequence shown here is derived from an EMBL/GenBank/DDBJ whole genome shotgun (WGS) entry which is preliminary data.</text>
</comment>
<sequence>MTEPSLLYDPKQVFDLMRSCNCSESRARELLRRNRNDMNSALQYHQLLTEYFPLSSPTASRLDSSRPIDPVTLPSSPISSHDNSLQPTSTTEEAPISGRSSPSVQNVESQPTLTKQHNTNLESTTPTTPASKTQSTELLNTPGTPDLQFPDPQYEEWDFLLPHTFDPPKLEPGNEFSLDDLVGATSHGSSIETITEYLEYYDPKTVKQHINETVTGFTPIFYAVARNDDAIVRTFVEHGADVCSIHEPSGTPLLAFGIVHSETIQQDTTTIVATLLSLGASPTMIPSDLYAPYYQDLPEYGQTPEIPEKLESTSDTIRWCTKAARSRLQKTANLTQRYHLDRATKIKKASVRHRQVAELKKAKPILGIPYFLVGQTLASSRLLQKLLSHLVIPSKRPLVLAFAGPSGHGKTELARRMGHLLHLDLEVVDCTVVKREIELFGQREPYVAAERGSSINNFLANHYGQRCIVFLDEFEKTTSEIHQALLLPFDNGEYEDRRNRAKVDCSKAIWILATNKLDPIIKSFTTRNPEILGEDETTKQKLGKQLSRELRQEFIAEFGAPITGRITEVIPFLPFSPGEQAVVAHKFLQELGRKVKAPVVLPEKGREQLLGNIRLRVRRDASVCRNLAAAEYSPDLGARSLAAAVKTVEDRLVEAYLDEEEEIAEDQEMQEFFVDVRGNEVVVYKTVT</sequence>
<feature type="domain" description="AAA+ ATPase" evidence="5">
    <location>
        <begin position="396"/>
        <end position="536"/>
    </location>
</feature>
<dbReference type="InterPro" id="IPR002110">
    <property type="entry name" value="Ankyrin_rpt"/>
</dbReference>
<dbReference type="Proteomes" id="UP000481858">
    <property type="component" value="Unassembled WGS sequence"/>
</dbReference>
<evidence type="ECO:0000313" key="6">
    <source>
        <dbReference type="EMBL" id="KAF2973066.1"/>
    </source>
</evidence>
<evidence type="ECO:0000256" key="2">
    <source>
        <dbReference type="ARBA" id="ARBA00022840"/>
    </source>
</evidence>
<dbReference type="Gene3D" id="3.40.50.300">
    <property type="entry name" value="P-loop containing nucleotide triphosphate hydrolases"/>
    <property type="match status" value="1"/>
</dbReference>
<dbReference type="OrthoDB" id="47330at2759"/>
<dbReference type="GO" id="GO:0034605">
    <property type="term" value="P:cellular response to heat"/>
    <property type="evidence" value="ECO:0007669"/>
    <property type="project" value="TreeGrafter"/>
</dbReference>
<dbReference type="PANTHER" id="PTHR11638">
    <property type="entry name" value="ATP-DEPENDENT CLP PROTEASE"/>
    <property type="match status" value="1"/>
</dbReference>
<gene>
    <name evidence="6" type="ORF">GQX73_g612</name>
</gene>
<dbReference type="InterPro" id="IPR003593">
    <property type="entry name" value="AAA+_ATPase"/>
</dbReference>
<name>A0A7C8IV45_9PEZI</name>
<feature type="region of interest" description="Disordered" evidence="4">
    <location>
        <begin position="56"/>
        <end position="150"/>
    </location>
</feature>
<dbReference type="EMBL" id="WUBL01000003">
    <property type="protein sequence ID" value="KAF2973066.1"/>
    <property type="molecule type" value="Genomic_DNA"/>
</dbReference>
<accession>A0A7C8IV45</accession>
<evidence type="ECO:0000256" key="3">
    <source>
        <dbReference type="PROSITE-ProRule" id="PRU00023"/>
    </source>
</evidence>
<reference evidence="6 7" key="1">
    <citation type="submission" date="2019-12" db="EMBL/GenBank/DDBJ databases">
        <title>Draft genome sequence of the ascomycete Xylaria multiplex DSM 110363.</title>
        <authorList>
            <person name="Buettner E."/>
            <person name="Kellner H."/>
        </authorList>
    </citation>
    <scope>NUCLEOTIDE SEQUENCE [LARGE SCALE GENOMIC DNA]</scope>
    <source>
        <strain evidence="6 7">DSM 110363</strain>
    </source>
</reference>
<evidence type="ECO:0000259" key="5">
    <source>
        <dbReference type="SMART" id="SM00382"/>
    </source>
</evidence>
<dbReference type="SUPFAM" id="SSF48403">
    <property type="entry name" value="Ankyrin repeat"/>
    <property type="match status" value="1"/>
</dbReference>
<dbReference type="Gene3D" id="1.25.40.20">
    <property type="entry name" value="Ankyrin repeat-containing domain"/>
    <property type="match status" value="1"/>
</dbReference>
<dbReference type="InterPro" id="IPR050130">
    <property type="entry name" value="ClpA_ClpB"/>
</dbReference>
<dbReference type="PRINTS" id="PR00300">
    <property type="entry name" value="CLPPROTEASEA"/>
</dbReference>
<dbReference type="Pfam" id="PF07724">
    <property type="entry name" value="AAA_2"/>
    <property type="match status" value="1"/>
</dbReference>
<dbReference type="InterPro" id="IPR036770">
    <property type="entry name" value="Ankyrin_rpt-contain_sf"/>
</dbReference>